<proteinExistence type="predicted"/>
<sequence length="70" mass="7772">HTYLDGVFGRSKRLRPRLVACIALSRCTCLTSPQVGECTSKFVVEGACASRVPCTIRVKTELYLFCEMLS</sequence>
<name>A0AAD6MI99_9ROSI</name>
<accession>A0AAD6MI99</accession>
<protein>
    <submittedName>
        <fullName evidence="1">Uncharacterized protein</fullName>
    </submittedName>
</protein>
<keyword evidence="2" id="KW-1185">Reference proteome</keyword>
<organism evidence="1 2">
    <name type="scientific">Populus alba x Populus x berolinensis</name>
    <dbReference type="NCBI Taxonomy" id="444605"/>
    <lineage>
        <taxon>Eukaryota</taxon>
        <taxon>Viridiplantae</taxon>
        <taxon>Streptophyta</taxon>
        <taxon>Embryophyta</taxon>
        <taxon>Tracheophyta</taxon>
        <taxon>Spermatophyta</taxon>
        <taxon>Magnoliopsida</taxon>
        <taxon>eudicotyledons</taxon>
        <taxon>Gunneridae</taxon>
        <taxon>Pentapetalae</taxon>
        <taxon>rosids</taxon>
        <taxon>fabids</taxon>
        <taxon>Malpighiales</taxon>
        <taxon>Salicaceae</taxon>
        <taxon>Saliceae</taxon>
        <taxon>Populus</taxon>
    </lineage>
</organism>
<comment type="caution">
    <text evidence="1">The sequence shown here is derived from an EMBL/GenBank/DDBJ whole genome shotgun (WGS) entry which is preliminary data.</text>
</comment>
<feature type="non-terminal residue" evidence="1">
    <location>
        <position position="1"/>
    </location>
</feature>
<dbReference type="Proteomes" id="UP001164929">
    <property type="component" value="Chromosome 9"/>
</dbReference>
<evidence type="ECO:0000313" key="2">
    <source>
        <dbReference type="Proteomes" id="UP001164929"/>
    </source>
</evidence>
<evidence type="ECO:0000313" key="1">
    <source>
        <dbReference type="EMBL" id="KAJ6985842.1"/>
    </source>
</evidence>
<dbReference type="EMBL" id="JAQIZT010000009">
    <property type="protein sequence ID" value="KAJ6985842.1"/>
    <property type="molecule type" value="Genomic_DNA"/>
</dbReference>
<gene>
    <name evidence="1" type="ORF">NC653_023697</name>
</gene>
<reference evidence="1" key="1">
    <citation type="journal article" date="2023" name="Mol. Ecol. Resour.">
        <title>Chromosome-level genome assembly of a triploid poplar Populus alba 'Berolinensis'.</title>
        <authorList>
            <person name="Chen S."/>
            <person name="Yu Y."/>
            <person name="Wang X."/>
            <person name="Wang S."/>
            <person name="Zhang T."/>
            <person name="Zhou Y."/>
            <person name="He R."/>
            <person name="Meng N."/>
            <person name="Wang Y."/>
            <person name="Liu W."/>
            <person name="Liu Z."/>
            <person name="Liu J."/>
            <person name="Guo Q."/>
            <person name="Huang H."/>
            <person name="Sederoff R.R."/>
            <person name="Wang G."/>
            <person name="Qu G."/>
            <person name="Chen S."/>
        </authorList>
    </citation>
    <scope>NUCLEOTIDE SEQUENCE</scope>
    <source>
        <strain evidence="1">SC-2020</strain>
    </source>
</reference>
<dbReference type="AlphaFoldDB" id="A0AAD6MI99"/>